<comment type="similarity">
    <text evidence="2">Belongs to the snRNP Sm proteins family.</text>
</comment>
<evidence type="ECO:0000313" key="16">
    <source>
        <dbReference type="Proteomes" id="UP000630445"/>
    </source>
</evidence>
<evidence type="ECO:0000256" key="10">
    <source>
        <dbReference type="ARBA" id="ARBA00025892"/>
    </source>
</evidence>
<evidence type="ECO:0000256" key="2">
    <source>
        <dbReference type="ARBA" id="ARBA00006850"/>
    </source>
</evidence>
<comment type="caution">
    <text evidence="15">The sequence shown here is derived from an EMBL/GenBank/DDBJ whole genome shotgun (WGS) entry which is preliminary data.</text>
</comment>
<dbReference type="EMBL" id="JACBAF010002265">
    <property type="protein sequence ID" value="KAF7160120.1"/>
    <property type="molecule type" value="Genomic_DNA"/>
</dbReference>
<comment type="subcellular location">
    <subcellularLocation>
        <location evidence="1">Nucleus</location>
    </subcellularLocation>
</comment>
<dbReference type="InterPro" id="IPR047575">
    <property type="entry name" value="Sm"/>
</dbReference>
<feature type="region of interest" description="Disordered" evidence="12">
    <location>
        <begin position="679"/>
        <end position="783"/>
    </location>
</feature>
<sequence>MLPLGLLTAAQGHPMLVELKNGETLNGHLANCDNWMNLILKEVVQTSPEGDRFFRLPEVYVRGNNIKYLRIPEEIVEMVKEQQQNQPQNRNRGGREGRGDRGRGGGRGGRGRGRGRGGKFGDFSDVDTSHVSVLLFFGFPMRKDNSALHGLEMRRTSEEPKAQKRTETQGNDLAGSSIAHQSSQQSQLNSERREHVSAPRSPSIALPPSPGVPKNLEERSTPELENRLQELATGSPKILSASQILRILIRDRHVRPEVRHYRALILANSDAERGSPEVVRQLLSEMEKNGIPADSGTLHAALQVLAVHPDYLLRQGILRTLRDRWLPLSPAGWHYVVAGLLRENQFELALDHIAHMERKEIMVENWLHSLLIYNLCDIQDFDEVLHQMRKRTSQGHDMTTELWLYVLDVAVAASHLETTRYIWTQMVQLGYLHPSKVLCRDTLTVAAEKGDTKLASLVIRFLSESDVPLILQDYEKTVEAHVNSGKLSSAFEILCKMHKAGIKLEHTSTRAIFNYMVQTRTSPRQAWAILKKLKSSKYLIPMECAHVVIELCDYESFHDPFAVDEGISLYQELYTLCPGKADVSVYNTLIGMARRAKNIQAGMFAVKEMSSLGVIPNHKTFEHLIMMCLDAGNFESAYRYYQDLVARGFRPDAYTRREIRSVCSESSDQYAILLRDHPQMEDDPAGDTIASNEAASDQSISIRKIGSETPPRYADRSERRMREPPMRVVLSKEARRAASKERRKRKRRLLAIARAQEEDDWMDYEPGGLVPEDQLKPDETQTS</sequence>
<keyword evidence="4" id="KW-0747">Spliceosome</keyword>
<keyword evidence="8" id="KW-0539">Nucleus</keyword>
<evidence type="ECO:0000259" key="13">
    <source>
        <dbReference type="PROSITE" id="PS52002"/>
    </source>
</evidence>
<dbReference type="Pfam" id="PF13812">
    <property type="entry name" value="PPR_3"/>
    <property type="match status" value="1"/>
</dbReference>
<evidence type="ECO:0000256" key="7">
    <source>
        <dbReference type="ARBA" id="ARBA00023187"/>
    </source>
</evidence>
<evidence type="ECO:0000256" key="11">
    <source>
        <dbReference type="PROSITE-ProRule" id="PRU00708"/>
    </source>
</evidence>
<dbReference type="PANTHER" id="PTHR23338">
    <property type="entry name" value="SMALL NUCLEAR RIBONUCLEOPROTEIN SM"/>
    <property type="match status" value="1"/>
</dbReference>
<dbReference type="InterPro" id="IPR027141">
    <property type="entry name" value="LSm4/Sm_D1/D3"/>
</dbReference>
<feature type="compositionally biased region" description="Polar residues" evidence="12">
    <location>
        <begin position="689"/>
        <end position="701"/>
    </location>
</feature>
<dbReference type="SMART" id="SM00651">
    <property type="entry name" value="Sm"/>
    <property type="match status" value="1"/>
</dbReference>
<evidence type="ECO:0000256" key="5">
    <source>
        <dbReference type="ARBA" id="ARBA00022737"/>
    </source>
</evidence>
<dbReference type="Gene3D" id="1.25.40.10">
    <property type="entry name" value="Tetratricopeptide repeat domain"/>
    <property type="match status" value="3"/>
</dbReference>
<dbReference type="GO" id="GO:0000398">
    <property type="term" value="P:mRNA splicing, via spliceosome"/>
    <property type="evidence" value="ECO:0007669"/>
    <property type="project" value="InterPro"/>
</dbReference>
<evidence type="ECO:0000256" key="8">
    <source>
        <dbReference type="ARBA" id="ARBA00023242"/>
    </source>
</evidence>
<keyword evidence="5" id="KW-0677">Repeat</keyword>
<feature type="repeat" description="PPR" evidence="11">
    <location>
        <begin position="582"/>
        <end position="616"/>
    </location>
</feature>
<accession>A0A8H6UNV8</accession>
<evidence type="ECO:0000256" key="1">
    <source>
        <dbReference type="ARBA" id="ARBA00004123"/>
    </source>
</evidence>
<evidence type="ECO:0000256" key="4">
    <source>
        <dbReference type="ARBA" id="ARBA00022728"/>
    </source>
</evidence>
<evidence type="ECO:0000256" key="9">
    <source>
        <dbReference type="ARBA" id="ARBA00023274"/>
    </source>
</evidence>
<name>A0A8H6UNV8_9EURO</name>
<dbReference type="Pfam" id="PF01423">
    <property type="entry name" value="LSM"/>
    <property type="match status" value="1"/>
</dbReference>
<feature type="compositionally biased region" description="Basic and acidic residues" evidence="12">
    <location>
        <begin position="773"/>
        <end position="783"/>
    </location>
</feature>
<keyword evidence="9" id="KW-0687">Ribonucleoprotein</keyword>
<feature type="region of interest" description="Disordered" evidence="12">
    <location>
        <begin position="154"/>
        <end position="223"/>
    </location>
</feature>
<feature type="region of interest" description="Disordered" evidence="12">
    <location>
        <begin position="80"/>
        <end position="123"/>
    </location>
</feature>
<evidence type="ECO:0000256" key="12">
    <source>
        <dbReference type="SAM" id="MobiDB-lite"/>
    </source>
</evidence>
<reference evidence="15" key="1">
    <citation type="submission" date="2020-06" db="EMBL/GenBank/DDBJ databases">
        <title>Draft genome sequences of strains closely related to Aspergillus parafelis and Aspergillus hiratsukae.</title>
        <authorList>
            <person name="Dos Santos R.A.C."/>
            <person name="Rivero-Menendez O."/>
            <person name="Steenwyk J.L."/>
            <person name="Mead M.E."/>
            <person name="Goldman G.H."/>
            <person name="Alastruey-Izquierdo A."/>
            <person name="Rokas A."/>
        </authorList>
    </citation>
    <scope>NUCLEOTIDE SEQUENCE</scope>
    <source>
        <strain evidence="14">CNM-CM5793</strain>
        <strain evidence="15">CNM-CM6106</strain>
    </source>
</reference>
<dbReference type="GO" id="GO:0005681">
    <property type="term" value="C:spliceosomal complex"/>
    <property type="evidence" value="ECO:0007669"/>
    <property type="project" value="UniProtKB-KW"/>
</dbReference>
<dbReference type="GO" id="GO:0000956">
    <property type="term" value="P:nuclear-transcribed mRNA catabolic process"/>
    <property type="evidence" value="ECO:0007669"/>
    <property type="project" value="InterPro"/>
</dbReference>
<gene>
    <name evidence="14" type="ORF">CNMCM5793_009155</name>
    <name evidence="15" type="ORF">CNMCM6106_007580</name>
</gene>
<dbReference type="FunFam" id="2.30.30.100:FF:000024">
    <property type="entry name" value="U6 snRNA-associated Sm-like protein LSm4"/>
    <property type="match status" value="1"/>
</dbReference>
<dbReference type="InterPro" id="IPR001163">
    <property type="entry name" value="Sm_dom_euk/arc"/>
</dbReference>
<dbReference type="Pfam" id="PF23276">
    <property type="entry name" value="TPR_24"/>
    <property type="match status" value="1"/>
</dbReference>
<dbReference type="NCBIfam" id="TIGR00756">
    <property type="entry name" value="PPR"/>
    <property type="match status" value="1"/>
</dbReference>
<keyword evidence="6" id="KW-0694">RNA-binding</keyword>
<evidence type="ECO:0000313" key="15">
    <source>
        <dbReference type="EMBL" id="KAF7160120.1"/>
    </source>
</evidence>
<dbReference type="InterPro" id="IPR057027">
    <property type="entry name" value="TPR_mt"/>
</dbReference>
<comment type="subunit">
    <text evidence="10">Component of the heptameric LSM1-LSM7 complex, which consists of LSM1, LSM2, LSM3, LSM4, LSM5, LSM6 and LSM7. Component of the heptameric LSM2-LSM8 complex, which consists of LSM2, LSM3, LSM4, LSM5, LSM6, LSM7 and LSM8. The LSm subunits form a seven-membered ring structure with a doughnut shape.</text>
</comment>
<dbReference type="OrthoDB" id="747253at2759"/>
<dbReference type="InterPro" id="IPR010920">
    <property type="entry name" value="LSM_dom_sf"/>
</dbReference>
<keyword evidence="7" id="KW-0508">mRNA splicing</keyword>
<dbReference type="CDD" id="cd01723">
    <property type="entry name" value="LSm4"/>
    <property type="match status" value="1"/>
</dbReference>
<evidence type="ECO:0000313" key="17">
    <source>
        <dbReference type="Proteomes" id="UP000662466"/>
    </source>
</evidence>
<dbReference type="InterPro" id="IPR002885">
    <property type="entry name" value="PPR_rpt"/>
</dbReference>
<evidence type="ECO:0000313" key="14">
    <source>
        <dbReference type="EMBL" id="KAF7121683.1"/>
    </source>
</evidence>
<proteinExistence type="inferred from homology"/>
<evidence type="ECO:0000256" key="3">
    <source>
        <dbReference type="ARBA" id="ARBA00022664"/>
    </source>
</evidence>
<dbReference type="EMBL" id="JACBAD010002042">
    <property type="protein sequence ID" value="KAF7121683.1"/>
    <property type="molecule type" value="Genomic_DNA"/>
</dbReference>
<dbReference type="Proteomes" id="UP000630445">
    <property type="component" value="Unassembled WGS sequence"/>
</dbReference>
<organism evidence="15 17">
    <name type="scientific">Aspergillus hiratsukae</name>
    <dbReference type="NCBI Taxonomy" id="1194566"/>
    <lineage>
        <taxon>Eukaryota</taxon>
        <taxon>Fungi</taxon>
        <taxon>Dikarya</taxon>
        <taxon>Ascomycota</taxon>
        <taxon>Pezizomycotina</taxon>
        <taxon>Eurotiomycetes</taxon>
        <taxon>Eurotiomycetidae</taxon>
        <taxon>Eurotiales</taxon>
        <taxon>Aspergillaceae</taxon>
        <taxon>Aspergillus</taxon>
        <taxon>Aspergillus subgen. Fumigati</taxon>
    </lineage>
</organism>
<dbReference type="Proteomes" id="UP000662466">
    <property type="component" value="Unassembled WGS sequence"/>
</dbReference>
<dbReference type="AlphaFoldDB" id="A0A8H6UNV8"/>
<dbReference type="Gene3D" id="2.30.30.100">
    <property type="match status" value="1"/>
</dbReference>
<dbReference type="SUPFAM" id="SSF50182">
    <property type="entry name" value="Sm-like ribonucleoproteins"/>
    <property type="match status" value="1"/>
</dbReference>
<feature type="compositionally biased region" description="Basic and acidic residues" evidence="12">
    <location>
        <begin position="713"/>
        <end position="740"/>
    </location>
</feature>
<dbReference type="InterPro" id="IPR034101">
    <property type="entry name" value="Lsm4"/>
</dbReference>
<dbReference type="InterPro" id="IPR011990">
    <property type="entry name" value="TPR-like_helical_dom_sf"/>
</dbReference>
<feature type="compositionally biased region" description="Basic and acidic residues" evidence="12">
    <location>
        <begin position="93"/>
        <end position="103"/>
    </location>
</feature>
<dbReference type="FunFam" id="1.25.40.10:FF:001768">
    <property type="entry name" value="Pentatricopeptide repeat protein"/>
    <property type="match status" value="1"/>
</dbReference>
<dbReference type="GO" id="GO:0097525">
    <property type="term" value="C:spliceosomal snRNP complex"/>
    <property type="evidence" value="ECO:0007669"/>
    <property type="project" value="UniProtKB-ARBA"/>
</dbReference>
<dbReference type="PROSITE" id="PS51375">
    <property type="entry name" value="PPR"/>
    <property type="match status" value="2"/>
</dbReference>
<feature type="compositionally biased region" description="Basic and acidic residues" evidence="12">
    <location>
        <begin position="154"/>
        <end position="167"/>
    </location>
</feature>
<feature type="repeat" description="PPR" evidence="11">
    <location>
        <begin position="617"/>
        <end position="651"/>
    </location>
</feature>
<evidence type="ECO:0000256" key="6">
    <source>
        <dbReference type="ARBA" id="ARBA00022884"/>
    </source>
</evidence>
<keyword evidence="16" id="KW-1185">Reference proteome</keyword>
<feature type="domain" description="Sm" evidence="13">
    <location>
        <begin position="2"/>
        <end position="75"/>
    </location>
</feature>
<dbReference type="GO" id="GO:0003723">
    <property type="term" value="F:RNA binding"/>
    <property type="evidence" value="ECO:0007669"/>
    <property type="project" value="UniProtKB-KW"/>
</dbReference>
<keyword evidence="3" id="KW-0507">mRNA processing</keyword>
<protein>
    <recommendedName>
        <fullName evidence="13">Sm domain-containing protein</fullName>
    </recommendedName>
</protein>
<dbReference type="PROSITE" id="PS52002">
    <property type="entry name" value="SM"/>
    <property type="match status" value="1"/>
</dbReference>